<evidence type="ECO:0008006" key="4">
    <source>
        <dbReference type="Google" id="ProtNLM"/>
    </source>
</evidence>
<dbReference type="OrthoDB" id="5067102at2"/>
<dbReference type="RefSeq" id="WP_114116593.1">
    <property type="nucleotide sequence ID" value="NZ_BMHU01000001.1"/>
</dbReference>
<keyword evidence="1" id="KW-0812">Transmembrane</keyword>
<name>A0A367Y6M2_9MICO</name>
<gene>
    <name evidence="2" type="ORF">DTO57_02255</name>
</gene>
<evidence type="ECO:0000313" key="3">
    <source>
        <dbReference type="Proteomes" id="UP000253508"/>
    </source>
</evidence>
<sequence length="348" mass="36471">MTTTTENAPTGASPESPAARRKRGAWIAAGAAVLALGGYLTAAAVISISSDPSDVVSSYLGAIAEGDASAAAQIVDPGDFVDDATYLTDDVLGPATSHIEVTRVTTTKRDGDTAEVEAEMQLAGQSYTHTFTVMRETGAFWLLQPGWRPDSPLTVNVAVVVQDELSLTGVEQVDLAGAELDLDVDTSGRRSTSAYVPVYPAVYELTGPDRGPYFAIAPAELVAFPSPTLGDNAVGSLAVTATEELRSAILDAAKVRADACVEPGTSTDAACPASIRQADPSTTGVAQEPYDLTFVNGQRFMTTVVFWRPAEEGATSGARTTSYRTSLVGTYTIDGDDLTIEFTPWEDQ</sequence>
<keyword evidence="1" id="KW-0472">Membrane</keyword>
<reference evidence="2 3" key="1">
    <citation type="submission" date="2018-07" db="EMBL/GenBank/DDBJ databases">
        <title>Microbacterium endoborsara sp. nov., a novel actinobacterium isolated from Borszczowia aralocaspica.</title>
        <authorList>
            <person name="An D."/>
        </authorList>
    </citation>
    <scope>NUCLEOTIDE SEQUENCE [LARGE SCALE GENOMIC DNA]</scope>
    <source>
        <strain evidence="2 3">C1.15228</strain>
    </source>
</reference>
<keyword evidence="3" id="KW-1185">Reference proteome</keyword>
<feature type="transmembrane region" description="Helical" evidence="1">
    <location>
        <begin position="25"/>
        <end position="48"/>
    </location>
</feature>
<organism evidence="2 3">
    <name type="scientific">Microbacterium sorbitolivorans</name>
    <dbReference type="NCBI Taxonomy" id="1867410"/>
    <lineage>
        <taxon>Bacteria</taxon>
        <taxon>Bacillati</taxon>
        <taxon>Actinomycetota</taxon>
        <taxon>Actinomycetes</taxon>
        <taxon>Micrococcales</taxon>
        <taxon>Microbacteriaceae</taxon>
        <taxon>Microbacterium</taxon>
    </lineage>
</organism>
<dbReference type="EMBL" id="QORO01000001">
    <property type="protein sequence ID" value="RCK61488.1"/>
    <property type="molecule type" value="Genomic_DNA"/>
</dbReference>
<evidence type="ECO:0000313" key="2">
    <source>
        <dbReference type="EMBL" id="RCK61488.1"/>
    </source>
</evidence>
<keyword evidence="1" id="KW-1133">Transmembrane helix</keyword>
<protein>
    <recommendedName>
        <fullName evidence="4">DUF4878 domain-containing protein</fullName>
    </recommendedName>
</protein>
<dbReference type="AlphaFoldDB" id="A0A367Y6M2"/>
<proteinExistence type="predicted"/>
<dbReference type="Proteomes" id="UP000253508">
    <property type="component" value="Unassembled WGS sequence"/>
</dbReference>
<comment type="caution">
    <text evidence="2">The sequence shown here is derived from an EMBL/GenBank/DDBJ whole genome shotgun (WGS) entry which is preliminary data.</text>
</comment>
<accession>A0A367Y6M2</accession>
<evidence type="ECO:0000256" key="1">
    <source>
        <dbReference type="SAM" id="Phobius"/>
    </source>
</evidence>